<evidence type="ECO:0000256" key="9">
    <source>
        <dbReference type="ARBA" id="ARBA00023102"/>
    </source>
</evidence>
<evidence type="ECO:0000256" key="12">
    <source>
        <dbReference type="HAMAP-Rule" id="MF_01014"/>
    </source>
</evidence>
<keyword evidence="8 12" id="KW-0028">Amino-acid biosynthesis</keyword>
<sequence>MYIIPAIDIKDGNCVRLQKGDYNTVKKVAENPYITAKSFKDAGARYLHMVDLDGAKDGKMQNAELICDIAKSCGMLVDVGGGIRDLKAIEFYLNNGVNQVVLGSVAVKNPQIVIDAVKNFGDKIIVGIDAMDGMVKSEGWIDGSDIYYTELAKRMEDVGVEKFIFTDINRDGMLTGPNLVQLEVLSNSVSADIVASGGVSDLTDIKDLMSLNIFGAICGKSIYEGTLNLPKAIKLTRG</sequence>
<dbReference type="CDD" id="cd04732">
    <property type="entry name" value="HisA"/>
    <property type="match status" value="1"/>
</dbReference>
<evidence type="ECO:0000256" key="5">
    <source>
        <dbReference type="ARBA" id="ARBA00012550"/>
    </source>
</evidence>
<dbReference type="Pfam" id="PF00977">
    <property type="entry name" value="His_biosynth"/>
    <property type="match status" value="1"/>
</dbReference>
<evidence type="ECO:0000256" key="14">
    <source>
        <dbReference type="RuleBase" id="RU003658"/>
    </source>
</evidence>
<dbReference type="Gene3D" id="3.20.20.70">
    <property type="entry name" value="Aldolase class I"/>
    <property type="match status" value="1"/>
</dbReference>
<evidence type="ECO:0000256" key="11">
    <source>
        <dbReference type="ARBA" id="ARBA00030547"/>
    </source>
</evidence>
<dbReference type="EC" id="5.3.1.16" evidence="5 12"/>
<dbReference type="InterPro" id="IPR013785">
    <property type="entry name" value="Aldolase_TIM"/>
</dbReference>
<comment type="catalytic activity">
    <reaction evidence="1 12 14">
        <text>1-(5-phospho-beta-D-ribosyl)-5-[(5-phospho-beta-D-ribosylamino)methylideneamino]imidazole-4-carboxamide = 5-[(5-phospho-1-deoxy-D-ribulos-1-ylimino)methylamino]-1-(5-phospho-beta-D-ribosyl)imidazole-4-carboxamide</text>
        <dbReference type="Rhea" id="RHEA:15469"/>
        <dbReference type="ChEBI" id="CHEBI:58435"/>
        <dbReference type="ChEBI" id="CHEBI:58525"/>
        <dbReference type="EC" id="5.3.1.16"/>
    </reaction>
</comment>
<dbReference type="GO" id="GO:0003949">
    <property type="term" value="F:1-(5-phosphoribosyl)-5-[(5-phosphoribosylamino)methylideneamino]imidazole-4-carboxamide isomerase activity"/>
    <property type="evidence" value="ECO:0007669"/>
    <property type="project" value="UniProtKB-UniRule"/>
</dbReference>
<keyword evidence="16" id="KW-1185">Reference proteome</keyword>
<protein>
    <recommendedName>
        <fullName evidence="6 12">1-(5-phosphoribosyl)-5-[(5-phosphoribosylamino)methylideneamino] imidazole-4-carboxamide isomerase</fullName>
        <ecNumber evidence="5 12">5.3.1.16</ecNumber>
    </recommendedName>
    <alternativeName>
        <fullName evidence="11 12">Phosphoribosylformimino-5-aminoimidazole carboxamide ribotide isomerase</fullName>
    </alternativeName>
</protein>
<evidence type="ECO:0000256" key="3">
    <source>
        <dbReference type="ARBA" id="ARBA00005133"/>
    </source>
</evidence>
<dbReference type="GO" id="GO:0005737">
    <property type="term" value="C:cytoplasm"/>
    <property type="evidence" value="ECO:0007669"/>
    <property type="project" value="UniProtKB-SubCell"/>
</dbReference>
<organism evidence="15 16">
    <name type="scientific">Ruminococcus bovis</name>
    <dbReference type="NCBI Taxonomy" id="2564099"/>
    <lineage>
        <taxon>Bacteria</taxon>
        <taxon>Bacillati</taxon>
        <taxon>Bacillota</taxon>
        <taxon>Clostridia</taxon>
        <taxon>Eubacteriales</taxon>
        <taxon>Oscillospiraceae</taxon>
        <taxon>Ruminococcus</taxon>
    </lineage>
</organism>
<dbReference type="AlphaFoldDB" id="A0A4P8XXS8"/>
<dbReference type="GO" id="GO:0000105">
    <property type="term" value="P:L-histidine biosynthetic process"/>
    <property type="evidence" value="ECO:0007669"/>
    <property type="project" value="UniProtKB-UniRule"/>
</dbReference>
<gene>
    <name evidence="12 15" type="primary">hisA</name>
    <name evidence="15" type="ORF">E5Z56_11155</name>
</gene>
<keyword evidence="9 12" id="KW-0368">Histidine biosynthesis</keyword>
<feature type="active site" description="Proton acceptor" evidence="12">
    <location>
        <position position="8"/>
    </location>
</feature>
<evidence type="ECO:0000256" key="6">
    <source>
        <dbReference type="ARBA" id="ARBA00018464"/>
    </source>
</evidence>
<dbReference type="InterPro" id="IPR044524">
    <property type="entry name" value="Isoase_HisA-like"/>
</dbReference>
<evidence type="ECO:0000313" key="15">
    <source>
        <dbReference type="EMBL" id="QCT07877.1"/>
    </source>
</evidence>
<evidence type="ECO:0000313" key="16">
    <source>
        <dbReference type="Proteomes" id="UP000301475"/>
    </source>
</evidence>
<dbReference type="InterPro" id="IPR023016">
    <property type="entry name" value="HisA/PriA"/>
</dbReference>
<proteinExistence type="inferred from homology"/>
<dbReference type="FunFam" id="3.20.20.70:FF:000009">
    <property type="entry name" value="1-(5-phosphoribosyl)-5-[(5-phosphoribosylamino)methylideneamino] imidazole-4-carboxamide isomerase"/>
    <property type="match status" value="1"/>
</dbReference>
<evidence type="ECO:0000256" key="4">
    <source>
        <dbReference type="ARBA" id="ARBA00009667"/>
    </source>
</evidence>
<dbReference type="GO" id="GO:0000162">
    <property type="term" value="P:L-tryptophan biosynthetic process"/>
    <property type="evidence" value="ECO:0007669"/>
    <property type="project" value="TreeGrafter"/>
</dbReference>
<dbReference type="OrthoDB" id="9781903at2"/>
<dbReference type="EMBL" id="CP039381">
    <property type="protein sequence ID" value="QCT07877.1"/>
    <property type="molecule type" value="Genomic_DNA"/>
</dbReference>
<feature type="active site" description="Proton donor" evidence="12">
    <location>
        <position position="129"/>
    </location>
</feature>
<evidence type="ECO:0000256" key="8">
    <source>
        <dbReference type="ARBA" id="ARBA00022605"/>
    </source>
</evidence>
<evidence type="ECO:0000256" key="10">
    <source>
        <dbReference type="ARBA" id="ARBA00023235"/>
    </source>
</evidence>
<dbReference type="PANTHER" id="PTHR43090">
    <property type="entry name" value="1-(5-PHOSPHORIBOSYL)-5-[(5-PHOSPHORIBOSYLAMINO)METHYLIDENEAMINO] IMIDAZOLE-4-CARBOXAMIDE ISOMERASE"/>
    <property type="match status" value="1"/>
</dbReference>
<accession>A0A4P8XXS8</accession>
<keyword evidence="10 12" id="KW-0413">Isomerase</keyword>
<dbReference type="RefSeq" id="WP_138157854.1">
    <property type="nucleotide sequence ID" value="NZ_CP039381.1"/>
</dbReference>
<dbReference type="InterPro" id="IPR011060">
    <property type="entry name" value="RibuloseP-bd_barrel"/>
</dbReference>
<comment type="pathway">
    <text evidence="3 12 14">Amino-acid biosynthesis; L-histidine biosynthesis; L-histidine from 5-phospho-alpha-D-ribose 1-diphosphate: step 4/9.</text>
</comment>
<keyword evidence="7 12" id="KW-0963">Cytoplasm</keyword>
<evidence type="ECO:0000256" key="13">
    <source>
        <dbReference type="RuleBase" id="RU003657"/>
    </source>
</evidence>
<evidence type="ECO:0000256" key="1">
    <source>
        <dbReference type="ARBA" id="ARBA00000901"/>
    </source>
</evidence>
<dbReference type="InterPro" id="IPR006063">
    <property type="entry name" value="HisA_bact_arch"/>
</dbReference>
<dbReference type="InterPro" id="IPR006062">
    <property type="entry name" value="His_biosynth"/>
</dbReference>
<dbReference type="NCBIfam" id="TIGR00007">
    <property type="entry name" value="1-(5-phosphoribosyl)-5-[(5-phosphoribosylamino)methylideneamino]imidazole-4-carboxamide isomerase"/>
    <property type="match status" value="1"/>
</dbReference>
<evidence type="ECO:0000256" key="7">
    <source>
        <dbReference type="ARBA" id="ARBA00022490"/>
    </source>
</evidence>
<comment type="similarity">
    <text evidence="4 12 13">Belongs to the HisA/HisF family.</text>
</comment>
<name>A0A4P8XXS8_9FIRM</name>
<dbReference type="UniPathway" id="UPA00031">
    <property type="reaction ID" value="UER00009"/>
</dbReference>
<dbReference type="Proteomes" id="UP000301475">
    <property type="component" value="Chromosome"/>
</dbReference>
<dbReference type="SUPFAM" id="SSF51366">
    <property type="entry name" value="Ribulose-phoshate binding barrel"/>
    <property type="match status" value="1"/>
</dbReference>
<dbReference type="PANTHER" id="PTHR43090:SF2">
    <property type="entry name" value="1-(5-PHOSPHORIBOSYL)-5-[(5-PHOSPHORIBOSYLAMINO)METHYLIDENEAMINO] IMIDAZOLE-4-CARBOXAMIDE ISOMERASE"/>
    <property type="match status" value="1"/>
</dbReference>
<dbReference type="HAMAP" id="MF_01014">
    <property type="entry name" value="HisA"/>
    <property type="match status" value="1"/>
</dbReference>
<comment type="subcellular location">
    <subcellularLocation>
        <location evidence="2 12 14">Cytoplasm</location>
    </subcellularLocation>
</comment>
<reference evidence="15 16" key="1">
    <citation type="submission" date="2019-04" db="EMBL/GenBank/DDBJ databases">
        <authorList>
            <person name="Embree M."/>
            <person name="Gaffney J.R."/>
        </authorList>
    </citation>
    <scope>NUCLEOTIDE SEQUENCE [LARGE SCALE GENOMIC DNA]</scope>
    <source>
        <strain evidence="15 16">JE7A12</strain>
    </source>
</reference>
<dbReference type="KEGG" id="ruj:E5Z56_11155"/>
<evidence type="ECO:0000256" key="2">
    <source>
        <dbReference type="ARBA" id="ARBA00004496"/>
    </source>
</evidence>